<dbReference type="RefSeq" id="WP_011988530.1">
    <property type="nucleotide sequence ID" value="NC_009705.1"/>
</dbReference>
<gene>
    <name evidence="1" type="ordered locus">YpsIP31758_B0088</name>
</gene>
<dbReference type="HOGENOM" id="CLU_140063_1_0_6"/>
<accession>A0A0U1QTH7</accession>
<reference evidence="1 2" key="1">
    <citation type="journal article" date="2007" name="PLoS Genet.">
        <title>The complete genome sequence of Yersinia pseudotuberculosis IP31758, the causative agent of Far East scarlet-like fever.</title>
        <authorList>
            <person name="Eppinger M."/>
            <person name="Rosovitz M.J."/>
            <person name="Fricke W.F."/>
            <person name="Rasko D.A."/>
            <person name="Kokorina G."/>
            <person name="Fayolle C."/>
            <person name="Lindler L.E."/>
            <person name="Carniel E."/>
            <person name="Ravel J."/>
        </authorList>
    </citation>
    <scope>NUCLEOTIDE SEQUENCE [LARGE SCALE GENOMIC DNA]</scope>
    <source>
        <strain evidence="1 2">IP 31758</strain>
        <plasmid evidence="2">Plasmid plasmid_153kb</plasmid>
    </source>
</reference>
<evidence type="ECO:0000313" key="1">
    <source>
        <dbReference type="EMBL" id="ABS45686.1"/>
    </source>
</evidence>
<dbReference type="Gene3D" id="1.10.30.50">
    <property type="match status" value="1"/>
</dbReference>
<dbReference type="KEGG" id="ypi:YpsIP31758_B0088"/>
<dbReference type="AlphaFoldDB" id="A0A0U1QTH7"/>
<proteinExistence type="predicted"/>
<keyword evidence="1" id="KW-0614">Plasmid</keyword>
<sequence>MANLSKKKQRELLRLKFGGKCAYCGHPLPLTGWHADHIEAVYRNCEWKYKPNGRRYLGSGTGMANPHLDCETNQVPACAPCNLFKSTFSVEQFRKKIMTQVDVTRRASRSFRTAEAFGQLIATPTPVIFYFEQYYADQNNLIQIDDIEDAM</sequence>
<organism evidence="1 2">
    <name type="scientific">Yersinia pseudotuberculosis serotype O:1b (strain IP 31758)</name>
    <dbReference type="NCBI Taxonomy" id="349747"/>
    <lineage>
        <taxon>Bacteria</taxon>
        <taxon>Pseudomonadati</taxon>
        <taxon>Pseudomonadota</taxon>
        <taxon>Gammaproteobacteria</taxon>
        <taxon>Enterobacterales</taxon>
        <taxon>Yersiniaceae</taxon>
        <taxon>Yersinia</taxon>
    </lineage>
</organism>
<name>A0A0U1QTH7_YERP3</name>
<dbReference type="CDD" id="cd00085">
    <property type="entry name" value="HNHc"/>
    <property type="match status" value="1"/>
</dbReference>
<dbReference type="InterPro" id="IPR003615">
    <property type="entry name" value="HNH_nuc"/>
</dbReference>
<protein>
    <recommendedName>
        <fullName evidence="3">HNH endonuclease</fullName>
    </recommendedName>
</protein>
<dbReference type="Proteomes" id="UP000002412">
    <property type="component" value="Plasmid p_153kb"/>
</dbReference>
<evidence type="ECO:0008006" key="3">
    <source>
        <dbReference type="Google" id="ProtNLM"/>
    </source>
</evidence>
<evidence type="ECO:0000313" key="2">
    <source>
        <dbReference type="Proteomes" id="UP000002412"/>
    </source>
</evidence>
<geneLocation type="plasmid" evidence="2">
    <name>plasmid_153kb</name>
</geneLocation>
<dbReference type="EMBL" id="CP000719">
    <property type="protein sequence ID" value="ABS45686.1"/>
    <property type="molecule type" value="Genomic_DNA"/>
</dbReference>